<dbReference type="EMBL" id="WIXP02000014">
    <property type="protein sequence ID" value="KAF6200030.1"/>
    <property type="molecule type" value="Genomic_DNA"/>
</dbReference>
<accession>A0A6A4J8H9</accession>
<comment type="caution">
    <text evidence="1">The sequence shown here is derived from an EMBL/GenBank/DDBJ whole genome shotgun (WGS) entry which is preliminary data.</text>
</comment>
<name>A0A6A4J8H9_APOLU</name>
<keyword evidence="2" id="KW-1185">Reference proteome</keyword>
<dbReference type="Gene3D" id="2.60.40.10">
    <property type="entry name" value="Immunoglobulins"/>
    <property type="match status" value="1"/>
</dbReference>
<reference evidence="1" key="1">
    <citation type="journal article" date="2021" name="Mol. Ecol. Resour.">
        <title>Apolygus lucorum genome provides insights into omnivorousness and mesophyll feeding.</title>
        <authorList>
            <person name="Liu Y."/>
            <person name="Liu H."/>
            <person name="Wang H."/>
            <person name="Huang T."/>
            <person name="Liu B."/>
            <person name="Yang B."/>
            <person name="Yin L."/>
            <person name="Li B."/>
            <person name="Zhang Y."/>
            <person name="Zhang S."/>
            <person name="Jiang F."/>
            <person name="Zhang X."/>
            <person name="Ren Y."/>
            <person name="Wang B."/>
            <person name="Wang S."/>
            <person name="Lu Y."/>
            <person name="Wu K."/>
            <person name="Fan W."/>
            <person name="Wang G."/>
        </authorList>
    </citation>
    <scope>NUCLEOTIDE SEQUENCE</scope>
    <source>
        <strain evidence="1">12Hb</strain>
    </source>
</reference>
<evidence type="ECO:0000313" key="2">
    <source>
        <dbReference type="Proteomes" id="UP000466442"/>
    </source>
</evidence>
<organism evidence="1 2">
    <name type="scientific">Apolygus lucorum</name>
    <name type="common">Small green plant bug</name>
    <name type="synonym">Lygocoris lucorum</name>
    <dbReference type="NCBI Taxonomy" id="248454"/>
    <lineage>
        <taxon>Eukaryota</taxon>
        <taxon>Metazoa</taxon>
        <taxon>Ecdysozoa</taxon>
        <taxon>Arthropoda</taxon>
        <taxon>Hexapoda</taxon>
        <taxon>Insecta</taxon>
        <taxon>Pterygota</taxon>
        <taxon>Neoptera</taxon>
        <taxon>Paraneoptera</taxon>
        <taxon>Hemiptera</taxon>
        <taxon>Heteroptera</taxon>
        <taxon>Panheteroptera</taxon>
        <taxon>Cimicomorpha</taxon>
        <taxon>Miridae</taxon>
        <taxon>Mirini</taxon>
        <taxon>Apolygus</taxon>
    </lineage>
</organism>
<gene>
    <name evidence="1" type="ORF">GE061_006330</name>
</gene>
<sequence>MIVPIIDIQAVFGDPVYLPCDISIPPGTQQDAVVLVLWYREDLGTPIYRMELSYILTSEKGCPLQKFASELFNNQDNGRDSSDEDLLLYTPRLPPSES</sequence>
<dbReference type="AlphaFoldDB" id="A0A6A4J8H9"/>
<proteinExistence type="predicted"/>
<dbReference type="Proteomes" id="UP000466442">
    <property type="component" value="Unassembled WGS sequence"/>
</dbReference>
<dbReference type="InterPro" id="IPR013783">
    <property type="entry name" value="Ig-like_fold"/>
</dbReference>
<protein>
    <submittedName>
        <fullName evidence="1">Uncharacterized protein</fullName>
    </submittedName>
</protein>
<evidence type="ECO:0000313" key="1">
    <source>
        <dbReference type="EMBL" id="KAF6200030.1"/>
    </source>
</evidence>
<dbReference type="OrthoDB" id="6431884at2759"/>